<name>A0A839UQP0_9GAMM</name>
<keyword evidence="2" id="KW-1185">Reference proteome</keyword>
<comment type="caution">
    <text evidence="1">The sequence shown here is derived from an EMBL/GenBank/DDBJ whole genome shotgun (WGS) entry which is preliminary data.</text>
</comment>
<dbReference type="EMBL" id="JACHXZ010000001">
    <property type="protein sequence ID" value="MBB3167727.1"/>
    <property type="molecule type" value="Genomic_DNA"/>
</dbReference>
<dbReference type="Proteomes" id="UP000559987">
    <property type="component" value="Unassembled WGS sequence"/>
</dbReference>
<protein>
    <submittedName>
        <fullName evidence="1">Uncharacterized protein</fullName>
    </submittedName>
</protein>
<gene>
    <name evidence="1" type="ORF">FHS30_000903</name>
</gene>
<organism evidence="1 2">
    <name type="scientific">Simiduia aestuariiviva</name>
    <dbReference type="NCBI Taxonomy" id="1510459"/>
    <lineage>
        <taxon>Bacteria</taxon>
        <taxon>Pseudomonadati</taxon>
        <taxon>Pseudomonadota</taxon>
        <taxon>Gammaproteobacteria</taxon>
        <taxon>Cellvibrionales</taxon>
        <taxon>Cellvibrionaceae</taxon>
        <taxon>Simiduia</taxon>
    </lineage>
</organism>
<accession>A0A839UQP0</accession>
<dbReference type="AlphaFoldDB" id="A0A839UQP0"/>
<proteinExistence type="predicted"/>
<reference evidence="1 2" key="1">
    <citation type="submission" date="2020-08" db="EMBL/GenBank/DDBJ databases">
        <title>Genomic Encyclopedia of Type Strains, Phase III (KMG-III): the genomes of soil and plant-associated and newly described type strains.</title>
        <authorList>
            <person name="Whitman W."/>
        </authorList>
    </citation>
    <scope>NUCLEOTIDE SEQUENCE [LARGE SCALE GENOMIC DNA]</scope>
    <source>
        <strain evidence="1 2">CECT 8571</strain>
    </source>
</reference>
<evidence type="ECO:0000313" key="1">
    <source>
        <dbReference type="EMBL" id="MBB3167727.1"/>
    </source>
</evidence>
<evidence type="ECO:0000313" key="2">
    <source>
        <dbReference type="Proteomes" id="UP000559987"/>
    </source>
</evidence>
<sequence length="32" mass="3688">MLQQVIPQFVQEGGDPRGGVRWVVADRANYWD</sequence>